<protein>
    <recommendedName>
        <fullName evidence="3">DUF503 domain-containing protein</fullName>
    </recommendedName>
</protein>
<evidence type="ECO:0000313" key="1">
    <source>
        <dbReference type="EMBL" id="CCF83722.1"/>
    </source>
</evidence>
<dbReference type="RefSeq" id="WP_008477275.1">
    <property type="nucleotide sequence ID" value="NZ_CAGS01000187.1"/>
</dbReference>
<dbReference type="SUPFAM" id="SSF103007">
    <property type="entry name" value="Hypothetical protein TT1725"/>
    <property type="match status" value="1"/>
</dbReference>
<evidence type="ECO:0008006" key="3">
    <source>
        <dbReference type="Google" id="ProtNLM"/>
    </source>
</evidence>
<evidence type="ECO:0000313" key="2">
    <source>
        <dbReference type="Proteomes" id="UP000004221"/>
    </source>
</evidence>
<dbReference type="PANTHER" id="PTHR36441">
    <property type="entry name" value="HYPOTHETICAL CYTOSOLIC PROTEIN"/>
    <property type="match status" value="1"/>
</dbReference>
<proteinExistence type="predicted"/>
<dbReference type="OrthoDB" id="9809023at2"/>
<organism evidence="1 2">
    <name type="scientific">Nitrolancea hollandica Lb</name>
    <dbReference type="NCBI Taxonomy" id="1129897"/>
    <lineage>
        <taxon>Bacteria</taxon>
        <taxon>Pseudomonadati</taxon>
        <taxon>Thermomicrobiota</taxon>
        <taxon>Thermomicrobia</taxon>
        <taxon>Sphaerobacterales</taxon>
        <taxon>Sphaerobacterineae</taxon>
        <taxon>Sphaerobacteraceae</taxon>
        <taxon>Nitrolancea</taxon>
    </lineage>
</organism>
<reference evidence="1 2" key="1">
    <citation type="journal article" date="2012" name="ISME J.">
        <title>Nitrification expanded: discovery, physiology and genomics of a nitrite-oxidizing bacterium from the phylum Chloroflexi.</title>
        <authorList>
            <person name="Sorokin D.Y."/>
            <person name="Lucker S."/>
            <person name="Vejmelkova D."/>
            <person name="Kostrikina N.A."/>
            <person name="Kleerebezem R."/>
            <person name="Rijpstra W.I."/>
            <person name="Damste J.S."/>
            <person name="Le Paslier D."/>
            <person name="Muyzer G."/>
            <person name="Wagner M."/>
            <person name="van Loosdrecht M.C."/>
            <person name="Daims H."/>
        </authorList>
    </citation>
    <scope>NUCLEOTIDE SEQUENCE [LARGE SCALE GENOMIC DNA]</scope>
    <source>
        <strain evidence="2">none</strain>
    </source>
</reference>
<dbReference type="EMBL" id="CAGS01000187">
    <property type="protein sequence ID" value="CCF83722.1"/>
    <property type="molecule type" value="Genomic_DNA"/>
</dbReference>
<name>I4EGB0_9BACT</name>
<sequence>MVIGVCQFTIQLPEARSLKDKRRVVKSIIERVQNRFNVSIAEVDGQDLWQVASIGIVCVSNSAPHADETLQHVIRFVDGNLQRGYLGQVHTEILHMNETVG</sequence>
<keyword evidence="2" id="KW-1185">Reference proteome</keyword>
<comment type="caution">
    <text evidence="1">The sequence shown here is derived from an EMBL/GenBank/DDBJ whole genome shotgun (WGS) entry which is preliminary data.</text>
</comment>
<accession>I4EGB0</accession>
<dbReference type="AlphaFoldDB" id="I4EGB0"/>
<gene>
    <name evidence="1" type="ORF">NITHO_2670002</name>
</gene>
<dbReference type="InterPro" id="IPR007546">
    <property type="entry name" value="DUF503"/>
</dbReference>
<dbReference type="Pfam" id="PF04456">
    <property type="entry name" value="DUF503"/>
    <property type="match status" value="1"/>
</dbReference>
<dbReference type="Gene3D" id="3.30.70.1120">
    <property type="entry name" value="TT1725-like"/>
    <property type="match status" value="1"/>
</dbReference>
<dbReference type="PANTHER" id="PTHR36441:SF1">
    <property type="entry name" value="DUF503 DOMAIN-CONTAINING PROTEIN"/>
    <property type="match status" value="1"/>
</dbReference>
<dbReference type="InterPro" id="IPR036746">
    <property type="entry name" value="TT1725-like_sf"/>
</dbReference>
<dbReference type="Proteomes" id="UP000004221">
    <property type="component" value="Unassembled WGS sequence"/>
</dbReference>